<name>A0AC60QZ98_IXOPE</name>
<gene>
    <name evidence="1" type="ORF">HPB47_014579</name>
</gene>
<sequence>MHGRERTNPSHSFGLHRVRIVRPSRLCLAMHSYTVQKIKVVEWHRRNGKNVHLTARQFKLDHKRIRETSASRSSGKRAPVFCKEVDDALFKLLERERSAGHAVSNRLLSEEALRIASQLQLGNFGAHKRWKQRFNVSMRQATNDSQKVPEECADAAKAFHSALGCLRSRHEYTLHNMANMDQTMVRMDTAANRKNKLAGANRVRISNTGCARQGFTVALAACASGHKLPAFVILKEQVNVSVTGLRNGWMTSEKFLEWLERIWGPNVDDVRQLWVLDQEPIHKTQAAKDTIQERNTNLVYVPAGCTSLPQPGDVFWNKPLKASLQRTWEAFMQKEEKTAEETCESFPGRTCSSSSTRPLAHTREVPPVGLLQDPLLEQQHQRPVRVERDPHQLAQRELEQEHQLQELLLGKLEELGQHRQTGHSSSIVVGKRKQVSPEERLRKRAQAQRQQSA</sequence>
<proteinExistence type="predicted"/>
<reference evidence="1 2" key="1">
    <citation type="journal article" date="2020" name="Cell">
        <title>Large-Scale Comparative Analyses of Tick Genomes Elucidate Their Genetic Diversity and Vector Capacities.</title>
        <authorList>
            <consortium name="Tick Genome and Microbiome Consortium (TIGMIC)"/>
            <person name="Jia N."/>
            <person name="Wang J."/>
            <person name="Shi W."/>
            <person name="Du L."/>
            <person name="Sun Y."/>
            <person name="Zhan W."/>
            <person name="Jiang J.F."/>
            <person name="Wang Q."/>
            <person name="Zhang B."/>
            <person name="Ji P."/>
            <person name="Bell-Sakyi L."/>
            <person name="Cui X.M."/>
            <person name="Yuan T.T."/>
            <person name="Jiang B.G."/>
            <person name="Yang W.F."/>
            <person name="Lam T.T."/>
            <person name="Chang Q.C."/>
            <person name="Ding S.J."/>
            <person name="Wang X.J."/>
            <person name="Zhu J.G."/>
            <person name="Ruan X.D."/>
            <person name="Zhao L."/>
            <person name="Wei J.T."/>
            <person name="Ye R.Z."/>
            <person name="Que T.C."/>
            <person name="Du C.H."/>
            <person name="Zhou Y.H."/>
            <person name="Cheng J.X."/>
            <person name="Dai P.F."/>
            <person name="Guo W.B."/>
            <person name="Han X.H."/>
            <person name="Huang E.J."/>
            <person name="Li L.F."/>
            <person name="Wei W."/>
            <person name="Gao Y.C."/>
            <person name="Liu J.Z."/>
            <person name="Shao H.Z."/>
            <person name="Wang X."/>
            <person name="Wang C.C."/>
            <person name="Yang T.C."/>
            <person name="Huo Q.B."/>
            <person name="Li W."/>
            <person name="Chen H.Y."/>
            <person name="Chen S.E."/>
            <person name="Zhou L.G."/>
            <person name="Ni X.B."/>
            <person name="Tian J.H."/>
            <person name="Sheng Y."/>
            <person name="Liu T."/>
            <person name="Pan Y.S."/>
            <person name="Xia L.Y."/>
            <person name="Li J."/>
            <person name="Zhao F."/>
            <person name="Cao W.C."/>
        </authorList>
    </citation>
    <scope>NUCLEOTIDE SEQUENCE [LARGE SCALE GENOMIC DNA]</scope>
    <source>
        <strain evidence="1">Iper-2018</strain>
    </source>
</reference>
<protein>
    <submittedName>
        <fullName evidence="1">Uncharacterized protein</fullName>
    </submittedName>
</protein>
<evidence type="ECO:0000313" key="2">
    <source>
        <dbReference type="Proteomes" id="UP000805193"/>
    </source>
</evidence>
<keyword evidence="2" id="KW-1185">Reference proteome</keyword>
<comment type="caution">
    <text evidence="1">The sequence shown here is derived from an EMBL/GenBank/DDBJ whole genome shotgun (WGS) entry which is preliminary data.</text>
</comment>
<accession>A0AC60QZ98</accession>
<dbReference type="Proteomes" id="UP000805193">
    <property type="component" value="Unassembled WGS sequence"/>
</dbReference>
<evidence type="ECO:0000313" key="1">
    <source>
        <dbReference type="EMBL" id="KAG0443741.1"/>
    </source>
</evidence>
<organism evidence="1 2">
    <name type="scientific">Ixodes persulcatus</name>
    <name type="common">Taiga tick</name>
    <dbReference type="NCBI Taxonomy" id="34615"/>
    <lineage>
        <taxon>Eukaryota</taxon>
        <taxon>Metazoa</taxon>
        <taxon>Ecdysozoa</taxon>
        <taxon>Arthropoda</taxon>
        <taxon>Chelicerata</taxon>
        <taxon>Arachnida</taxon>
        <taxon>Acari</taxon>
        <taxon>Parasitiformes</taxon>
        <taxon>Ixodida</taxon>
        <taxon>Ixodoidea</taxon>
        <taxon>Ixodidae</taxon>
        <taxon>Ixodinae</taxon>
        <taxon>Ixodes</taxon>
    </lineage>
</organism>
<dbReference type="EMBL" id="JABSTQ010002957">
    <property type="protein sequence ID" value="KAG0443741.1"/>
    <property type="molecule type" value="Genomic_DNA"/>
</dbReference>